<dbReference type="eggNOG" id="ENOG502S85Z">
    <property type="taxonomic scope" value="Eukaryota"/>
</dbReference>
<dbReference type="Proteomes" id="UP000002058">
    <property type="component" value="Unassembled WGS sequence"/>
</dbReference>
<keyword evidence="3" id="KW-1185">Reference proteome</keyword>
<dbReference type="STRING" id="336963.C4JI79"/>
<dbReference type="PANTHER" id="PTHR35567:SF1">
    <property type="entry name" value="CONSERVED FUNGAL PROTEIN (AFU_ORTHOLOGUE AFUA_1G14230)"/>
    <property type="match status" value="1"/>
</dbReference>
<protein>
    <recommendedName>
        <fullName evidence="4">Malate dehydrogenase</fullName>
    </recommendedName>
</protein>
<name>C4JI79_UNCRE</name>
<reference evidence="3" key="1">
    <citation type="journal article" date="2009" name="Genome Res.">
        <title>Comparative genomic analyses of the human fungal pathogens Coccidioides and their relatives.</title>
        <authorList>
            <person name="Sharpton T.J."/>
            <person name="Stajich J.E."/>
            <person name="Rounsley S.D."/>
            <person name="Gardner M.J."/>
            <person name="Wortman J.R."/>
            <person name="Jordar V.S."/>
            <person name="Maiti R."/>
            <person name="Kodira C.D."/>
            <person name="Neafsey D.E."/>
            <person name="Zeng Q."/>
            <person name="Hung C.-Y."/>
            <person name="McMahan C."/>
            <person name="Muszewska A."/>
            <person name="Grynberg M."/>
            <person name="Mandel M.A."/>
            <person name="Kellner E.M."/>
            <person name="Barker B.M."/>
            <person name="Galgiani J.N."/>
            <person name="Orbach M.J."/>
            <person name="Kirkland T.N."/>
            <person name="Cole G.T."/>
            <person name="Henn M.R."/>
            <person name="Birren B.W."/>
            <person name="Taylor J.W."/>
        </authorList>
    </citation>
    <scope>NUCLEOTIDE SEQUENCE [LARGE SCALE GENOMIC DNA]</scope>
    <source>
        <strain evidence="3">UAMH 1704</strain>
    </source>
</reference>
<dbReference type="KEGG" id="ure:UREG_02825"/>
<dbReference type="InterPro" id="IPR021851">
    <property type="entry name" value="DUF3455"/>
</dbReference>
<dbReference type="Pfam" id="PF11937">
    <property type="entry name" value="DUF3455"/>
    <property type="match status" value="1"/>
</dbReference>
<dbReference type="VEuPathDB" id="FungiDB:UREG_02825"/>
<dbReference type="RefSeq" id="XP_002543309.1">
    <property type="nucleotide sequence ID" value="XM_002543263.1"/>
</dbReference>
<organism evidence="2 3">
    <name type="scientific">Uncinocarpus reesii (strain UAMH 1704)</name>
    <dbReference type="NCBI Taxonomy" id="336963"/>
    <lineage>
        <taxon>Eukaryota</taxon>
        <taxon>Fungi</taxon>
        <taxon>Dikarya</taxon>
        <taxon>Ascomycota</taxon>
        <taxon>Pezizomycotina</taxon>
        <taxon>Eurotiomycetes</taxon>
        <taxon>Eurotiomycetidae</taxon>
        <taxon>Onygenales</taxon>
        <taxon>Onygenaceae</taxon>
        <taxon>Uncinocarpus</taxon>
    </lineage>
</organism>
<accession>C4JI79</accession>
<dbReference type="EMBL" id="CH476615">
    <property type="protein sequence ID" value="EEP77976.1"/>
    <property type="molecule type" value="Genomic_DNA"/>
</dbReference>
<gene>
    <name evidence="2" type="ORF">UREG_02825</name>
</gene>
<evidence type="ECO:0000256" key="1">
    <source>
        <dbReference type="SAM" id="SignalP"/>
    </source>
</evidence>
<proteinExistence type="predicted"/>
<feature type="chain" id="PRO_5002939432" description="Malate dehydrogenase" evidence="1">
    <location>
        <begin position="18"/>
        <end position="245"/>
    </location>
</feature>
<dbReference type="AlphaFoldDB" id="C4JI79"/>
<sequence>MARLILFLLAFSLTALSMPTRWSADEAKFYSSISKEIQNIRKHGNDIRRPGCELSDLKLPQSSKPLPNIPGGQKLLAVAVGRGTQNYTCESESEKPTPRGALATLFDASCIAANYPQLLASLTNAALHLQQPEPFSNAPGAARMPVMGHHFFSNGTTAVFEAANMGASSVIKIEAVDAPQNSLPGVCGQLDGAVPWLFLESIPESTGKAKSIYRVNTAGGSPPKYCTGQPKEITVQYSAEYWFYG</sequence>
<dbReference type="OrthoDB" id="1859733at2759"/>
<dbReference type="HOGENOM" id="CLU_067863_0_0_1"/>
<dbReference type="InParanoid" id="C4JI79"/>
<feature type="signal peptide" evidence="1">
    <location>
        <begin position="1"/>
        <end position="17"/>
    </location>
</feature>
<evidence type="ECO:0000313" key="2">
    <source>
        <dbReference type="EMBL" id="EEP77976.1"/>
    </source>
</evidence>
<dbReference type="GeneID" id="8437614"/>
<keyword evidence="1" id="KW-0732">Signal</keyword>
<evidence type="ECO:0000313" key="3">
    <source>
        <dbReference type="Proteomes" id="UP000002058"/>
    </source>
</evidence>
<dbReference type="OMA" id="GQPPKTC"/>
<dbReference type="PANTHER" id="PTHR35567">
    <property type="entry name" value="MALATE DEHYDROGENASE (AFU_ORTHOLOGUE AFUA_2G13800)"/>
    <property type="match status" value="1"/>
</dbReference>
<evidence type="ECO:0008006" key="4">
    <source>
        <dbReference type="Google" id="ProtNLM"/>
    </source>
</evidence>